<feature type="compositionally biased region" description="Polar residues" evidence="1">
    <location>
        <begin position="65"/>
        <end position="79"/>
    </location>
</feature>
<accession>A0A1Y1KSZ7</accession>
<evidence type="ECO:0000313" key="2">
    <source>
        <dbReference type="EMBL" id="JAV61987.1"/>
    </source>
</evidence>
<sequence>MNKRLRRMRESVSKRTCLSILQIESEENGLLQDDYTNSTNDSSITVSDVLVDLTDSDSSIPQVEFENQSDNSEHFTNINFPPHDHHLPSPDSPDTTKHQEGTIKYDLQKWALECNVPHVTLSKLLVLLKKRGLDVPLDARTLLKTPRSSQISVVEPGYYYHVGILANVSILFKQYDIILNEGFEIRIAINVDGLPLSKSSSSSFWPILGKIDNIPILKNIVFVIGLYHGYAKPNDSNQFLDQFVNECVEFGANGLVICKKRFKCVISMIICDLPAKAFILKIKNHNGYSSCTKCTQEGEYVNNVLCFGLANARSNVHKRTDSDFRNQIDTEHHIDSTILTKLPNFNMINNIPLDYMHLVCLGVTKRLLSSKKFGLVYGKPPHKLRFRSIELISQKISLLKQYIPCEFARKLRPLQECNRYKAVEFRFFILYAAPVILKDIVDKQYYNNILCLHVAVRLLTSKVHYCKQENLSYAHELIKHFVKSCYDLYGPDFNAHNVHCLSHLVDDVELFGSLDEFSAFCFENYMQTLKKMVRKTHKPLEQVIRRLEEHNNVLFPSKSKSPKLPYCTNEHLDGPLLLHSHKQYKVVHFRDFTLKINNTSDCFVLMNNYEIIKIVNVCINEGQIELLGKKFINVSDLYKKPCKSTQFQIYFCSDLSDNIKVYHIDGIVHKMILLPCDHGFAAFPLLHSC</sequence>
<dbReference type="AlphaFoldDB" id="A0A1Y1KSZ7"/>
<evidence type="ECO:0008006" key="3">
    <source>
        <dbReference type="Google" id="ProtNLM"/>
    </source>
</evidence>
<dbReference type="PANTHER" id="PTHR33053:SF9">
    <property type="entry name" value="AGAP000105-PA"/>
    <property type="match status" value="1"/>
</dbReference>
<organism evidence="2">
    <name type="scientific">Photinus pyralis</name>
    <name type="common">Common eastern firefly</name>
    <name type="synonym">Lampyris pyralis</name>
    <dbReference type="NCBI Taxonomy" id="7054"/>
    <lineage>
        <taxon>Eukaryota</taxon>
        <taxon>Metazoa</taxon>
        <taxon>Ecdysozoa</taxon>
        <taxon>Arthropoda</taxon>
        <taxon>Hexapoda</taxon>
        <taxon>Insecta</taxon>
        <taxon>Pterygota</taxon>
        <taxon>Neoptera</taxon>
        <taxon>Endopterygota</taxon>
        <taxon>Coleoptera</taxon>
        <taxon>Polyphaga</taxon>
        <taxon>Elateriformia</taxon>
        <taxon>Elateroidea</taxon>
        <taxon>Lampyridae</taxon>
        <taxon>Lampyrinae</taxon>
        <taxon>Photinus</taxon>
    </lineage>
</organism>
<evidence type="ECO:0000256" key="1">
    <source>
        <dbReference type="SAM" id="MobiDB-lite"/>
    </source>
</evidence>
<protein>
    <recommendedName>
        <fullName evidence="3">DUF4218 domain-containing protein</fullName>
    </recommendedName>
</protein>
<dbReference type="PANTHER" id="PTHR33053">
    <property type="entry name" value="PROTEIN, PUTATIVE-RELATED"/>
    <property type="match status" value="1"/>
</dbReference>
<dbReference type="EMBL" id="GEZM01080932">
    <property type="protein sequence ID" value="JAV61987.1"/>
    <property type="molecule type" value="Transcribed_RNA"/>
</dbReference>
<feature type="region of interest" description="Disordered" evidence="1">
    <location>
        <begin position="65"/>
        <end position="99"/>
    </location>
</feature>
<feature type="compositionally biased region" description="Basic and acidic residues" evidence="1">
    <location>
        <begin position="82"/>
        <end position="99"/>
    </location>
</feature>
<reference evidence="2" key="1">
    <citation type="journal article" date="2016" name="Sci. Rep.">
        <title>Molecular characterization of firefly nuptial gifts: a multi-omics approach sheds light on postcopulatory sexual selection.</title>
        <authorList>
            <person name="Al-Wathiqui N."/>
            <person name="Fallon T.R."/>
            <person name="South A."/>
            <person name="Weng J.K."/>
            <person name="Lewis S.M."/>
        </authorList>
    </citation>
    <scope>NUCLEOTIDE SEQUENCE</scope>
</reference>
<name>A0A1Y1KSZ7_PHOPY</name>
<proteinExistence type="predicted"/>
<dbReference type="EMBL" id="GEZM01080935">
    <property type="protein sequence ID" value="JAV61981.1"/>
    <property type="molecule type" value="Transcribed_RNA"/>
</dbReference>